<evidence type="ECO:0000256" key="6">
    <source>
        <dbReference type="SAM" id="Phobius"/>
    </source>
</evidence>
<evidence type="ECO:0000313" key="8">
    <source>
        <dbReference type="EMBL" id="AHW59210.1"/>
    </source>
</evidence>
<dbReference type="eggNOG" id="COG1284">
    <property type="taxonomic scope" value="Bacteria"/>
</dbReference>
<dbReference type="KEGG" id="dori:FH5T_05340"/>
<feature type="transmembrane region" description="Helical" evidence="6">
    <location>
        <begin position="127"/>
        <end position="147"/>
    </location>
</feature>
<evidence type="ECO:0000256" key="3">
    <source>
        <dbReference type="ARBA" id="ARBA00022692"/>
    </source>
</evidence>
<name>X5DVH8_9BACT</name>
<dbReference type="STRING" id="1168034.FH5T_05340"/>
<evidence type="ECO:0000313" key="10">
    <source>
        <dbReference type="Proteomes" id="UP000023772"/>
    </source>
</evidence>
<evidence type="ECO:0000313" key="9">
    <source>
        <dbReference type="EMBL" id="SET24034.1"/>
    </source>
</evidence>
<dbReference type="EMBL" id="CP007451">
    <property type="protein sequence ID" value="AHW59210.1"/>
    <property type="molecule type" value="Genomic_DNA"/>
</dbReference>
<protein>
    <submittedName>
        <fullName evidence="8">Membrane protein</fullName>
    </submittedName>
    <submittedName>
        <fullName evidence="9">Uncharacterized membrane-anchored protein YitT, contains DUF161 and DUF2179 domains</fullName>
    </submittedName>
</protein>
<evidence type="ECO:0000313" key="11">
    <source>
        <dbReference type="Proteomes" id="UP000181981"/>
    </source>
</evidence>
<accession>X5DVH8</accession>
<evidence type="ECO:0000259" key="7">
    <source>
        <dbReference type="Pfam" id="PF10035"/>
    </source>
</evidence>
<dbReference type="PANTHER" id="PTHR33545">
    <property type="entry name" value="UPF0750 MEMBRANE PROTEIN YITT-RELATED"/>
    <property type="match status" value="1"/>
</dbReference>
<dbReference type="InterPro" id="IPR019264">
    <property type="entry name" value="DUF2179"/>
</dbReference>
<dbReference type="EMBL" id="FOHT01000008">
    <property type="protein sequence ID" value="SET24034.1"/>
    <property type="molecule type" value="Genomic_DNA"/>
</dbReference>
<dbReference type="Pfam" id="PF10035">
    <property type="entry name" value="DUF2179"/>
    <property type="match status" value="1"/>
</dbReference>
<dbReference type="CDD" id="cd16380">
    <property type="entry name" value="YitT_C"/>
    <property type="match status" value="1"/>
</dbReference>
<dbReference type="InterPro" id="IPR003740">
    <property type="entry name" value="YitT"/>
</dbReference>
<evidence type="ECO:0000256" key="5">
    <source>
        <dbReference type="ARBA" id="ARBA00023136"/>
    </source>
</evidence>
<keyword evidence="4 6" id="KW-1133">Transmembrane helix</keyword>
<proteinExistence type="predicted"/>
<keyword evidence="5 6" id="KW-0472">Membrane</keyword>
<evidence type="ECO:0000256" key="2">
    <source>
        <dbReference type="ARBA" id="ARBA00022475"/>
    </source>
</evidence>
<feature type="transmembrane region" description="Helical" evidence="6">
    <location>
        <begin position="168"/>
        <end position="189"/>
    </location>
</feature>
<evidence type="ECO:0000256" key="4">
    <source>
        <dbReference type="ARBA" id="ARBA00022989"/>
    </source>
</evidence>
<reference evidence="9 11" key="2">
    <citation type="submission" date="2016-10" db="EMBL/GenBank/DDBJ databases">
        <authorList>
            <person name="de Groot N.N."/>
        </authorList>
    </citation>
    <scope>NUCLEOTIDE SEQUENCE [LARGE SCALE GENOMIC DNA]</scope>
    <source>
        <strain evidence="9 11">DSM 25947</strain>
    </source>
</reference>
<feature type="transmembrane region" description="Helical" evidence="6">
    <location>
        <begin position="97"/>
        <end position="115"/>
    </location>
</feature>
<dbReference type="AlphaFoldDB" id="X5DVH8"/>
<feature type="transmembrane region" description="Helical" evidence="6">
    <location>
        <begin position="64"/>
        <end position="90"/>
    </location>
</feature>
<dbReference type="InterPro" id="IPR051461">
    <property type="entry name" value="UPF0750_membrane"/>
</dbReference>
<keyword evidence="2" id="KW-1003">Cell membrane</keyword>
<organism evidence="9 11">
    <name type="scientific">Draconibacterium orientale</name>
    <dbReference type="NCBI Taxonomy" id="1168034"/>
    <lineage>
        <taxon>Bacteria</taxon>
        <taxon>Pseudomonadati</taxon>
        <taxon>Bacteroidota</taxon>
        <taxon>Bacteroidia</taxon>
        <taxon>Marinilabiliales</taxon>
        <taxon>Prolixibacteraceae</taxon>
        <taxon>Draconibacterium</taxon>
    </lineage>
</organism>
<evidence type="ECO:0000256" key="1">
    <source>
        <dbReference type="ARBA" id="ARBA00004651"/>
    </source>
</evidence>
<keyword evidence="3 6" id="KW-0812">Transmembrane</keyword>
<reference evidence="8 10" key="1">
    <citation type="submission" date="2014-03" db="EMBL/GenBank/DDBJ databases">
        <title>Complete genome sequence of a deeply braunched marine Bacteroidia bacterium Draconibacterium orientale type strain FH5T.</title>
        <authorList>
            <person name="Li X."/>
            <person name="Wang X."/>
            <person name="Xie Z."/>
            <person name="Du Z."/>
            <person name="Chen G."/>
        </authorList>
    </citation>
    <scope>NUCLEOTIDE SEQUENCE [LARGE SCALE GENOMIC DNA]</scope>
    <source>
        <strain evidence="8 10">FH5</strain>
    </source>
</reference>
<gene>
    <name evidence="8" type="ORF">FH5T_05340</name>
    <name evidence="9" type="ORF">SAMN05444285_10898</name>
</gene>
<feature type="domain" description="DUF2179" evidence="7">
    <location>
        <begin position="242"/>
        <end position="296"/>
    </location>
</feature>
<feature type="transmembrane region" description="Helical" evidence="6">
    <location>
        <begin position="195"/>
        <end position="213"/>
    </location>
</feature>
<feature type="transmembrane region" description="Helical" evidence="6">
    <location>
        <begin position="31"/>
        <end position="52"/>
    </location>
</feature>
<comment type="subcellular location">
    <subcellularLocation>
        <location evidence="1">Cell membrane</location>
        <topology evidence="1">Multi-pass membrane protein</topology>
    </subcellularLocation>
</comment>
<dbReference type="GO" id="GO:0005886">
    <property type="term" value="C:plasma membrane"/>
    <property type="evidence" value="ECO:0007669"/>
    <property type="project" value="UniProtKB-SubCell"/>
</dbReference>
<dbReference type="PIRSF" id="PIRSF006483">
    <property type="entry name" value="Membrane_protein_YitT"/>
    <property type="match status" value="1"/>
</dbReference>
<sequence length="304" mass="33487">MRDFFEIDKLLKMVKEILSGKTRMARTIRDYAIITFGLFLYAVGWVLFLIPAEITGGGISGVAAVIYFATKIPVSISYLVINVFLVLIAIKILGANYGVKTIYSILVLTGFFALFQNFSIQPLVNDTFLSAILGGMAGGVGLGVVFSRGGSTGGTDIFAMIINKYRNISPGRIILLCDVIIIASSYMVFRSPEKLVYGYVSMWVVSYSLDSFLSGANRSAQMFIISKEYEQIAEYINNEAIRGVTLLDGTGWYTKKDTKVIMSVVRKKETGAIFRKIKQIDPDAFISMGSVMGVYGQGFDKLKL</sequence>
<dbReference type="HOGENOM" id="CLU_063199_1_1_10"/>
<dbReference type="Proteomes" id="UP000181981">
    <property type="component" value="Unassembled WGS sequence"/>
</dbReference>
<dbReference type="Pfam" id="PF02588">
    <property type="entry name" value="YitT_membrane"/>
    <property type="match status" value="1"/>
</dbReference>
<dbReference type="InterPro" id="IPR015867">
    <property type="entry name" value="N-reg_PII/ATP_PRibTrfase_C"/>
</dbReference>
<keyword evidence="10" id="KW-1185">Reference proteome</keyword>
<dbReference type="Proteomes" id="UP000023772">
    <property type="component" value="Chromosome"/>
</dbReference>
<dbReference type="PANTHER" id="PTHR33545:SF5">
    <property type="entry name" value="UPF0750 MEMBRANE PROTEIN YITT"/>
    <property type="match status" value="1"/>
</dbReference>
<dbReference type="Gene3D" id="3.30.70.120">
    <property type="match status" value="1"/>
</dbReference>